<evidence type="ECO:0008006" key="4">
    <source>
        <dbReference type="Google" id="ProtNLM"/>
    </source>
</evidence>
<keyword evidence="3" id="KW-1185">Reference proteome</keyword>
<dbReference type="Proteomes" id="UP001341840">
    <property type="component" value="Unassembled WGS sequence"/>
</dbReference>
<dbReference type="EMBL" id="JASCZI010151040">
    <property type="protein sequence ID" value="MED6167443.1"/>
    <property type="molecule type" value="Genomic_DNA"/>
</dbReference>
<proteinExistence type="predicted"/>
<feature type="region of interest" description="Disordered" evidence="1">
    <location>
        <begin position="136"/>
        <end position="176"/>
    </location>
</feature>
<dbReference type="PANTHER" id="PTHR46328">
    <property type="entry name" value="FAR-RED IMPAIRED RESPONSIVE (FAR1) FAMILY PROTEIN-RELATED"/>
    <property type="match status" value="1"/>
</dbReference>
<reference evidence="2 3" key="1">
    <citation type="journal article" date="2023" name="Plants (Basel)">
        <title>Bridging the Gap: Combining Genomics and Transcriptomics Approaches to Understand Stylosanthes scabra, an Orphan Legume from the Brazilian Caatinga.</title>
        <authorList>
            <person name="Ferreira-Neto J.R.C."/>
            <person name="da Silva M.D."/>
            <person name="Binneck E."/>
            <person name="de Melo N.F."/>
            <person name="da Silva R.H."/>
            <person name="de Melo A.L.T.M."/>
            <person name="Pandolfi V."/>
            <person name="Bustamante F.O."/>
            <person name="Brasileiro-Vidal A.C."/>
            <person name="Benko-Iseppon A.M."/>
        </authorList>
    </citation>
    <scope>NUCLEOTIDE SEQUENCE [LARGE SCALE GENOMIC DNA]</scope>
    <source>
        <tissue evidence="2">Leaves</tissue>
    </source>
</reference>
<comment type="caution">
    <text evidence="2">The sequence shown here is derived from an EMBL/GenBank/DDBJ whole genome shotgun (WGS) entry which is preliminary data.</text>
</comment>
<organism evidence="2 3">
    <name type="scientific">Stylosanthes scabra</name>
    <dbReference type="NCBI Taxonomy" id="79078"/>
    <lineage>
        <taxon>Eukaryota</taxon>
        <taxon>Viridiplantae</taxon>
        <taxon>Streptophyta</taxon>
        <taxon>Embryophyta</taxon>
        <taxon>Tracheophyta</taxon>
        <taxon>Spermatophyta</taxon>
        <taxon>Magnoliopsida</taxon>
        <taxon>eudicotyledons</taxon>
        <taxon>Gunneridae</taxon>
        <taxon>Pentapetalae</taxon>
        <taxon>rosids</taxon>
        <taxon>fabids</taxon>
        <taxon>Fabales</taxon>
        <taxon>Fabaceae</taxon>
        <taxon>Papilionoideae</taxon>
        <taxon>50 kb inversion clade</taxon>
        <taxon>dalbergioids sensu lato</taxon>
        <taxon>Dalbergieae</taxon>
        <taxon>Pterocarpus clade</taxon>
        <taxon>Stylosanthes</taxon>
    </lineage>
</organism>
<evidence type="ECO:0000313" key="2">
    <source>
        <dbReference type="EMBL" id="MED6167443.1"/>
    </source>
</evidence>
<sequence length="259" mass="28178">MEEILTSKSFARKSLNEGEERGTGVHKGGKVRFRHCLLEVAALVASPPPSFGSNWLRGVGESGSPYGRREETGQVSVLLLLKTVDGGRRVNPVLSEHTRQKGQGTTANVMAEAATEGTAVRVGMWWVEVATQGSFAPFRDDTPDGDSEGAQASTGSAAANTESPEVQSFSDESEQKESVRVIDGIGDFDAIDFGSLTEEDVRRFEFFDLQAAYDFYNEYGRVKGFSVRRSKVGRSKRVGAGGEILWQIFVCSHEGEREG</sequence>
<feature type="compositionally biased region" description="Basic and acidic residues" evidence="1">
    <location>
        <begin position="14"/>
        <end position="23"/>
    </location>
</feature>
<accession>A0ABU6V524</accession>
<protein>
    <recommendedName>
        <fullName evidence="4">FAR1 domain-containing protein</fullName>
    </recommendedName>
</protein>
<gene>
    <name evidence="2" type="ORF">PIB30_002926</name>
</gene>
<feature type="region of interest" description="Disordered" evidence="1">
    <location>
        <begin position="1"/>
        <end position="26"/>
    </location>
</feature>
<feature type="compositionally biased region" description="Polar residues" evidence="1">
    <location>
        <begin position="150"/>
        <end position="170"/>
    </location>
</feature>
<evidence type="ECO:0000313" key="3">
    <source>
        <dbReference type="Proteomes" id="UP001341840"/>
    </source>
</evidence>
<name>A0ABU6V524_9FABA</name>
<dbReference type="PANTHER" id="PTHR46328:SF26">
    <property type="entry name" value="FAR1 DNA-BINDING DOMAIN PROTEIN"/>
    <property type="match status" value="1"/>
</dbReference>
<evidence type="ECO:0000256" key="1">
    <source>
        <dbReference type="SAM" id="MobiDB-lite"/>
    </source>
</evidence>